<feature type="compositionally biased region" description="Basic and acidic residues" evidence="1">
    <location>
        <begin position="34"/>
        <end position="45"/>
    </location>
</feature>
<comment type="caution">
    <text evidence="2">The sequence shown here is derived from an EMBL/GenBank/DDBJ whole genome shotgun (WGS) entry which is preliminary data.</text>
</comment>
<evidence type="ECO:0000313" key="2">
    <source>
        <dbReference type="EMBL" id="EJK59540.1"/>
    </source>
</evidence>
<feature type="compositionally biased region" description="Basic residues" evidence="1">
    <location>
        <begin position="109"/>
        <end position="122"/>
    </location>
</feature>
<name>K0S2T1_THAOC</name>
<accession>K0S2T1</accession>
<protein>
    <submittedName>
        <fullName evidence="2">Uncharacterized protein</fullName>
    </submittedName>
</protein>
<reference evidence="2 3" key="1">
    <citation type="journal article" date="2012" name="Genome Biol.">
        <title>Genome and low-iron response of an oceanic diatom adapted to chronic iron limitation.</title>
        <authorList>
            <person name="Lommer M."/>
            <person name="Specht M."/>
            <person name="Roy A.S."/>
            <person name="Kraemer L."/>
            <person name="Andreson R."/>
            <person name="Gutowska M.A."/>
            <person name="Wolf J."/>
            <person name="Bergner S.V."/>
            <person name="Schilhabel M.B."/>
            <person name="Klostermeier U.C."/>
            <person name="Beiko R.G."/>
            <person name="Rosenstiel P."/>
            <person name="Hippler M."/>
            <person name="Laroche J."/>
        </authorList>
    </citation>
    <scope>NUCLEOTIDE SEQUENCE [LARGE SCALE GENOMIC DNA]</scope>
    <source>
        <strain evidence="2 3">CCMP1005</strain>
    </source>
</reference>
<feature type="compositionally biased region" description="Low complexity" evidence="1">
    <location>
        <begin position="10"/>
        <end position="30"/>
    </location>
</feature>
<keyword evidence="3" id="KW-1185">Reference proteome</keyword>
<evidence type="ECO:0000313" key="3">
    <source>
        <dbReference type="Proteomes" id="UP000266841"/>
    </source>
</evidence>
<dbReference type="AlphaFoldDB" id="K0S2T1"/>
<dbReference type="Proteomes" id="UP000266841">
    <property type="component" value="Unassembled WGS sequence"/>
</dbReference>
<feature type="region of interest" description="Disordered" evidence="1">
    <location>
        <begin position="1"/>
        <end position="156"/>
    </location>
</feature>
<dbReference type="EMBL" id="AGNL01022726">
    <property type="protein sequence ID" value="EJK59540.1"/>
    <property type="molecule type" value="Genomic_DNA"/>
</dbReference>
<proteinExistence type="predicted"/>
<feature type="compositionally biased region" description="Basic and acidic residues" evidence="1">
    <location>
        <begin position="350"/>
        <end position="360"/>
    </location>
</feature>
<feature type="region of interest" description="Disordered" evidence="1">
    <location>
        <begin position="311"/>
        <end position="360"/>
    </location>
</feature>
<feature type="compositionally biased region" description="Gly residues" evidence="1">
    <location>
        <begin position="182"/>
        <end position="201"/>
    </location>
</feature>
<organism evidence="2 3">
    <name type="scientific">Thalassiosira oceanica</name>
    <name type="common">Marine diatom</name>
    <dbReference type="NCBI Taxonomy" id="159749"/>
    <lineage>
        <taxon>Eukaryota</taxon>
        <taxon>Sar</taxon>
        <taxon>Stramenopiles</taxon>
        <taxon>Ochrophyta</taxon>
        <taxon>Bacillariophyta</taxon>
        <taxon>Coscinodiscophyceae</taxon>
        <taxon>Thalassiosirophycidae</taxon>
        <taxon>Thalassiosirales</taxon>
        <taxon>Thalassiosiraceae</taxon>
        <taxon>Thalassiosira</taxon>
    </lineage>
</organism>
<gene>
    <name evidence="2" type="ORF">THAOC_20219</name>
</gene>
<evidence type="ECO:0000256" key="1">
    <source>
        <dbReference type="SAM" id="MobiDB-lite"/>
    </source>
</evidence>
<sequence>MPKTAETVEPSAQLPSSLLPRLSSSQPSALTSPGRREPNKSRIIERVLFVENARSPANSPGPAGRRPRPHPRRGHEGLSWTSSVVPSSHPGRIPPAMTMVARQDSGLRSSRRRWKRAVRRPRAGLQAGAGAPSGRTRADESDEPSCPGARQEDGMERMAWRSDVDLLHRQSAASFIGMGPARDGGGGGAEGRGSGSRGGTLGKWEGETIGRVGTSIAPIERKRGQRRKRAAVTVRGGVIAASSIVEGAPETAASRGPQGVAITAAVIAELKTSGLASSLSTKRTGALSSTTARQPAVHVAMAEAQEYLATTAASESPGELQTPKEAEDGSDAGGDGDKHAEEYPFGELGSPHREGRRGDPVHGWISAARACVMSATRRCRRAAPVRSMAASKLSYEARGLWLPHVGWSDSFEGVDNAAVAAARGAQPSDHKTQGGSNSL</sequence>
<feature type="region of interest" description="Disordered" evidence="1">
    <location>
        <begin position="179"/>
        <end position="205"/>
    </location>
</feature>